<dbReference type="Proteomes" id="UP001273531">
    <property type="component" value="Unassembled WGS sequence"/>
</dbReference>
<comment type="caution">
    <text evidence="1">The sequence shown here is derived from an EMBL/GenBank/DDBJ whole genome shotgun (WGS) entry which is preliminary data.</text>
</comment>
<reference evidence="1 2" key="1">
    <citation type="submission" date="2023-10" db="EMBL/GenBank/DDBJ databases">
        <title>Sphingomonas sp. HF-S4 16S ribosomal RNA gene Genome sequencing and assembly.</title>
        <authorList>
            <person name="Lee H."/>
        </authorList>
    </citation>
    <scope>NUCLEOTIDE SEQUENCE [LARGE SCALE GENOMIC DNA]</scope>
    <source>
        <strain evidence="1 2">HF-S4</strain>
    </source>
</reference>
<dbReference type="SUPFAM" id="SSF158668">
    <property type="entry name" value="MtlR-like"/>
    <property type="match status" value="1"/>
</dbReference>
<dbReference type="EMBL" id="JAWJEJ010000002">
    <property type="protein sequence ID" value="MDV3458925.1"/>
    <property type="molecule type" value="Genomic_DNA"/>
</dbReference>
<dbReference type="RefSeq" id="WP_317228090.1">
    <property type="nucleotide sequence ID" value="NZ_JAWJEJ010000002.1"/>
</dbReference>
<sequence>MTGIGWIADISGASNFPTRRYRWIMPNQTKKRARRRTKALPPTPAFKRINSLKKVPDLTAAITAATLLEGALERALTKRMARMTAAEHNQLFHSGPLRNFQPKVDMGRALALFGAETEADFRAVAQVRNEFAHSFSDVEFTTPKISKICFEMKRPEKRAVDLFSGTWGEEDRILTDTEVLSSPKFRYLKTVSMLLLLLEGSTLQRPKRDRATWPRFNS</sequence>
<name>A0ABU3YC11_9SPHN</name>
<evidence type="ECO:0000313" key="2">
    <source>
        <dbReference type="Proteomes" id="UP001273531"/>
    </source>
</evidence>
<proteinExistence type="predicted"/>
<keyword evidence="2" id="KW-1185">Reference proteome</keyword>
<dbReference type="InterPro" id="IPR038026">
    <property type="entry name" value="MtlR-like_sf"/>
</dbReference>
<dbReference type="InterPro" id="IPR007761">
    <property type="entry name" value="MtlR-like"/>
</dbReference>
<evidence type="ECO:0000313" key="1">
    <source>
        <dbReference type="EMBL" id="MDV3458925.1"/>
    </source>
</evidence>
<dbReference type="Gene3D" id="1.20.120.330">
    <property type="entry name" value="Nucleotidyltransferases domain 2"/>
    <property type="match status" value="1"/>
</dbReference>
<gene>
    <name evidence="1" type="ORF">RZN05_18145</name>
</gene>
<protein>
    <recommendedName>
        <fullName evidence="3">Mannitol repressor</fullName>
    </recommendedName>
</protein>
<organism evidence="1 2">
    <name type="scientific">Sphingomonas agrestis</name>
    <dbReference type="NCBI Taxonomy" id="3080540"/>
    <lineage>
        <taxon>Bacteria</taxon>
        <taxon>Pseudomonadati</taxon>
        <taxon>Pseudomonadota</taxon>
        <taxon>Alphaproteobacteria</taxon>
        <taxon>Sphingomonadales</taxon>
        <taxon>Sphingomonadaceae</taxon>
        <taxon>Sphingomonas</taxon>
    </lineage>
</organism>
<evidence type="ECO:0008006" key="3">
    <source>
        <dbReference type="Google" id="ProtNLM"/>
    </source>
</evidence>
<dbReference type="PANTHER" id="PTHR37941:SF1">
    <property type="entry name" value="FUMARASE E-RELATED"/>
    <property type="match status" value="1"/>
</dbReference>
<accession>A0ABU3YC11</accession>
<dbReference type="PANTHER" id="PTHR37941">
    <property type="entry name" value="FUMARASE E-RELATED"/>
    <property type="match status" value="1"/>
</dbReference>